<dbReference type="GO" id="GO:0051537">
    <property type="term" value="F:2 iron, 2 sulfur cluster binding"/>
    <property type="evidence" value="ECO:0007669"/>
    <property type="project" value="UniProtKB-KW"/>
</dbReference>
<dbReference type="InterPro" id="IPR036010">
    <property type="entry name" value="2Fe-2S_ferredoxin-like_sf"/>
</dbReference>
<evidence type="ECO:0000256" key="2">
    <source>
        <dbReference type="ARBA" id="ARBA00022714"/>
    </source>
</evidence>
<keyword evidence="2" id="KW-0411">Iron-sulfur</keyword>
<feature type="domain" description="FAD-binding FR-type" evidence="5">
    <location>
        <begin position="98"/>
        <end position="199"/>
    </location>
</feature>
<dbReference type="Gene3D" id="3.40.50.80">
    <property type="entry name" value="Nucleotide-binding domain of ferredoxin-NADP reductase (FNR) module"/>
    <property type="match status" value="1"/>
</dbReference>
<evidence type="ECO:0000256" key="3">
    <source>
        <dbReference type="ARBA" id="ARBA00034078"/>
    </source>
</evidence>
<dbReference type="SUPFAM" id="SSF52343">
    <property type="entry name" value="Ferredoxin reductase-like, C-terminal NADP-linked domain"/>
    <property type="match status" value="1"/>
</dbReference>
<dbReference type="CDD" id="cd06189">
    <property type="entry name" value="flavin_oxioreductase"/>
    <property type="match status" value="1"/>
</dbReference>
<dbReference type="InterPro" id="IPR017927">
    <property type="entry name" value="FAD-bd_FR_type"/>
</dbReference>
<dbReference type="InterPro" id="IPR001709">
    <property type="entry name" value="Flavoprot_Pyr_Nucl_cyt_Rdtase"/>
</dbReference>
<keyword evidence="7" id="KW-1185">Reference proteome</keyword>
<sequence length="338" mass="36634">MGHRVILLEPAHTFTVDDGASILDAASRAGVALPHECTFGGCGTCRVRIVEGSVAYEEFPLALSEAEHAQGYALACQARPVSDLVLSIPARGPVLPDPVRATASLARIHRPCEDVLHLVLTLPQGSLPDYQPGQYMNILLPDGSARSFSMASPPRAGGTEIELHIRRIPGGRFTDAVLGQAAPGTPLHIEAPLGTFCYHAEDYRPLLMVATGTGLAPIKAILESLLDDPDCPPVKLYWGMRTEADLYMRDVIESWKDRLYEFEFVPVLSRADASWQGRRGHVQDAVAQDYEDLSEHAIYLCGSPDMIVEAKAVFATLGASMEHIYADSFTFQQAVPAA</sequence>
<reference evidence="7" key="1">
    <citation type="submission" date="2017-05" db="EMBL/GenBank/DDBJ databases">
        <title>Complete and WGS of Bordetella genogroups.</title>
        <authorList>
            <person name="Spilker T."/>
            <person name="Lipuma J."/>
        </authorList>
    </citation>
    <scope>NUCLEOTIDE SEQUENCE [LARGE SCALE GENOMIC DNA]</scope>
    <source>
        <strain evidence="7">AU8856</strain>
    </source>
</reference>
<name>A0A261ULF0_9BORD</name>
<dbReference type="PANTHER" id="PTHR47354">
    <property type="entry name" value="NADH OXIDOREDUCTASE HCR"/>
    <property type="match status" value="1"/>
</dbReference>
<dbReference type="GO" id="GO:0016491">
    <property type="term" value="F:oxidoreductase activity"/>
    <property type="evidence" value="ECO:0007669"/>
    <property type="project" value="InterPro"/>
</dbReference>
<dbReference type="InterPro" id="IPR001041">
    <property type="entry name" value="2Fe-2S_ferredoxin-type"/>
</dbReference>
<evidence type="ECO:0000256" key="1">
    <source>
        <dbReference type="ARBA" id="ARBA00001974"/>
    </source>
</evidence>
<dbReference type="PRINTS" id="PR00410">
    <property type="entry name" value="PHEHYDRXLASE"/>
</dbReference>
<dbReference type="InterPro" id="IPR039261">
    <property type="entry name" value="FNR_nucleotide-bd"/>
</dbReference>
<dbReference type="SUPFAM" id="SSF63380">
    <property type="entry name" value="Riboflavin synthase domain-like"/>
    <property type="match status" value="1"/>
</dbReference>
<dbReference type="Proteomes" id="UP000215767">
    <property type="component" value="Unassembled WGS sequence"/>
</dbReference>
<protein>
    <submittedName>
        <fullName evidence="6">CDP-6-deoxy-delta-3,4-glucoseen reductase</fullName>
    </submittedName>
</protein>
<dbReference type="OrthoDB" id="9806195at2"/>
<dbReference type="PROSITE" id="PS51384">
    <property type="entry name" value="FAD_FR"/>
    <property type="match status" value="1"/>
</dbReference>
<comment type="cofactor">
    <cofactor evidence="3">
        <name>[2Fe-2S] cluster</name>
        <dbReference type="ChEBI" id="CHEBI:190135"/>
    </cofactor>
</comment>
<dbReference type="InterPro" id="IPR001433">
    <property type="entry name" value="OxRdtase_FAD/NAD-bd"/>
</dbReference>
<keyword evidence="2" id="KW-0001">2Fe-2S</keyword>
<dbReference type="Pfam" id="PF00970">
    <property type="entry name" value="FAD_binding_6"/>
    <property type="match status" value="1"/>
</dbReference>
<gene>
    <name evidence="6" type="ORF">CAL28_26600</name>
</gene>
<proteinExistence type="predicted"/>
<dbReference type="InterPro" id="IPR017938">
    <property type="entry name" value="Riboflavin_synthase-like_b-brl"/>
</dbReference>
<dbReference type="InterPro" id="IPR006058">
    <property type="entry name" value="2Fe2S_fd_BS"/>
</dbReference>
<dbReference type="PROSITE" id="PS51085">
    <property type="entry name" value="2FE2S_FER_2"/>
    <property type="match status" value="1"/>
</dbReference>
<dbReference type="PRINTS" id="PR00371">
    <property type="entry name" value="FPNCR"/>
</dbReference>
<dbReference type="Gene3D" id="3.10.20.30">
    <property type="match status" value="1"/>
</dbReference>
<evidence type="ECO:0000313" key="6">
    <source>
        <dbReference type="EMBL" id="OZI62714.1"/>
    </source>
</evidence>
<evidence type="ECO:0000259" key="4">
    <source>
        <dbReference type="PROSITE" id="PS51085"/>
    </source>
</evidence>
<evidence type="ECO:0000259" key="5">
    <source>
        <dbReference type="PROSITE" id="PS51384"/>
    </source>
</evidence>
<dbReference type="SUPFAM" id="SSF54292">
    <property type="entry name" value="2Fe-2S ferredoxin-like"/>
    <property type="match status" value="1"/>
</dbReference>
<comment type="caution">
    <text evidence="6">The sequence shown here is derived from an EMBL/GenBank/DDBJ whole genome shotgun (WGS) entry which is preliminary data.</text>
</comment>
<keyword evidence="2" id="KW-0408">Iron</keyword>
<organism evidence="6 7">
    <name type="scientific">Bordetella genomosp. 11</name>
    <dbReference type="NCBI Taxonomy" id="1416808"/>
    <lineage>
        <taxon>Bacteria</taxon>
        <taxon>Pseudomonadati</taxon>
        <taxon>Pseudomonadota</taxon>
        <taxon>Betaproteobacteria</taxon>
        <taxon>Burkholderiales</taxon>
        <taxon>Alcaligenaceae</taxon>
        <taxon>Bordetella</taxon>
    </lineage>
</organism>
<dbReference type="PROSITE" id="PS00197">
    <property type="entry name" value="2FE2S_FER_1"/>
    <property type="match status" value="1"/>
</dbReference>
<dbReference type="Pfam" id="PF00111">
    <property type="entry name" value="Fer2"/>
    <property type="match status" value="1"/>
</dbReference>
<comment type="cofactor">
    <cofactor evidence="1">
        <name>FAD</name>
        <dbReference type="ChEBI" id="CHEBI:57692"/>
    </cofactor>
</comment>
<dbReference type="EMBL" id="NEVS01000004">
    <property type="protein sequence ID" value="OZI62714.1"/>
    <property type="molecule type" value="Genomic_DNA"/>
</dbReference>
<dbReference type="InterPro" id="IPR050415">
    <property type="entry name" value="MRET"/>
</dbReference>
<evidence type="ECO:0000313" key="7">
    <source>
        <dbReference type="Proteomes" id="UP000215767"/>
    </source>
</evidence>
<feature type="domain" description="2Fe-2S ferredoxin-type" evidence="4">
    <location>
        <begin position="3"/>
        <end position="92"/>
    </location>
</feature>
<dbReference type="AlphaFoldDB" id="A0A261ULF0"/>
<dbReference type="InterPro" id="IPR008333">
    <property type="entry name" value="Cbr1-like_FAD-bd_dom"/>
</dbReference>
<dbReference type="Pfam" id="PF00175">
    <property type="entry name" value="NAD_binding_1"/>
    <property type="match status" value="1"/>
</dbReference>
<dbReference type="InterPro" id="IPR012675">
    <property type="entry name" value="Beta-grasp_dom_sf"/>
</dbReference>
<dbReference type="CDD" id="cd00207">
    <property type="entry name" value="fer2"/>
    <property type="match status" value="1"/>
</dbReference>
<accession>A0A261ULF0</accession>
<keyword evidence="2" id="KW-0479">Metal-binding</keyword>
<dbReference type="PANTHER" id="PTHR47354:SF5">
    <property type="entry name" value="PROTEIN RFBI"/>
    <property type="match status" value="1"/>
</dbReference>
<dbReference type="RefSeq" id="WP_094844086.1">
    <property type="nucleotide sequence ID" value="NZ_NEVS01000004.1"/>
</dbReference>
<dbReference type="Gene3D" id="2.40.30.10">
    <property type="entry name" value="Translation factors"/>
    <property type="match status" value="1"/>
</dbReference>